<protein>
    <recommendedName>
        <fullName evidence="5">Formimidoylglutamase</fullName>
        <ecNumber evidence="5">3.5.3.8</ecNumber>
    </recommendedName>
</protein>
<proteinExistence type="inferred from homology"/>
<evidence type="ECO:0000256" key="6">
    <source>
        <dbReference type="PROSITE-ProRule" id="PRU00742"/>
    </source>
</evidence>
<accession>A0ABS3AT22</accession>
<evidence type="ECO:0000256" key="1">
    <source>
        <dbReference type="ARBA" id="ARBA00022723"/>
    </source>
</evidence>
<keyword evidence="1" id="KW-0479">Metal-binding</keyword>
<dbReference type="SUPFAM" id="SSF52768">
    <property type="entry name" value="Arginase/deacetylase"/>
    <property type="match status" value="1"/>
</dbReference>
<name>A0ABS3AT22_9BACT</name>
<dbReference type="CDD" id="cd09988">
    <property type="entry name" value="Formimidoylglutamase"/>
    <property type="match status" value="1"/>
</dbReference>
<dbReference type="EMBL" id="JAFITR010000155">
    <property type="protein sequence ID" value="MBN4067471.1"/>
    <property type="molecule type" value="Genomic_DNA"/>
</dbReference>
<dbReference type="NCBIfam" id="TIGR01227">
    <property type="entry name" value="hutG"/>
    <property type="match status" value="1"/>
</dbReference>
<sequence>MGEKHHNWHDRYRRAHPTEWHGRPEIGSGTKLWQCIECVDLRHKLPSLKKLPAFGLLGFACDKGIRRNQGRPGAEEGPYAMREALSNIALHITRPASFYDFGDIICHDGMLANGQEALAQVVTMLIQHGISPILMGGGHEIAWGHYQGLTRAFPDTSPSIINIDAHFNLKPLHKKKASSGTPFRQIAMLCEKSDKEFDYSCIGIQPFSNTPELFSEAKKRNVEYITAEQVHFHTGKSYQAILNKVGTKQDPLYLSLDLHAFASSFAPGVSSPQPMGLFPWQVVPLLEAIASMDKVITFDVAELSPPLDHDGMTAR</sequence>
<evidence type="ECO:0000256" key="5">
    <source>
        <dbReference type="NCBIfam" id="TIGR01227"/>
    </source>
</evidence>
<reference evidence="7 8" key="1">
    <citation type="submission" date="2021-02" db="EMBL/GenBank/DDBJ databases">
        <title>Activity-based single-cell genomes from oceanic crustal fluid captures similar information to metagenomic and metatranscriptomic surveys with orders of magnitude less sampling.</title>
        <authorList>
            <person name="D'Angelo T.S."/>
            <person name="Orcutt B.N."/>
        </authorList>
    </citation>
    <scope>NUCLEOTIDE SEQUENCE [LARGE SCALE GENOMIC DNA]</scope>
    <source>
        <strain evidence="7">AH-315-G07</strain>
    </source>
</reference>
<evidence type="ECO:0000313" key="7">
    <source>
        <dbReference type="EMBL" id="MBN4067471.1"/>
    </source>
</evidence>
<comment type="similarity">
    <text evidence="6">Belongs to the arginase family.</text>
</comment>
<gene>
    <name evidence="7" type="primary">hutG</name>
    <name evidence="7" type="ORF">JYU14_05245</name>
</gene>
<dbReference type="PROSITE" id="PS51409">
    <property type="entry name" value="ARGINASE_2"/>
    <property type="match status" value="1"/>
</dbReference>
<evidence type="ECO:0000256" key="4">
    <source>
        <dbReference type="ARBA" id="ARBA00023211"/>
    </source>
</evidence>
<dbReference type="PANTHER" id="PTHR11358:SF35">
    <property type="entry name" value="FORMIMIDOYLGLUTAMASE"/>
    <property type="match status" value="1"/>
</dbReference>
<feature type="non-terminal residue" evidence="7">
    <location>
        <position position="315"/>
    </location>
</feature>
<keyword evidence="2 7" id="KW-0378">Hydrolase</keyword>
<dbReference type="GO" id="GO:0050415">
    <property type="term" value="F:formimidoylglutamase activity"/>
    <property type="evidence" value="ECO:0007669"/>
    <property type="project" value="UniProtKB-EC"/>
</dbReference>
<evidence type="ECO:0000256" key="3">
    <source>
        <dbReference type="ARBA" id="ARBA00022808"/>
    </source>
</evidence>
<evidence type="ECO:0000256" key="2">
    <source>
        <dbReference type="ARBA" id="ARBA00022801"/>
    </source>
</evidence>
<dbReference type="InterPro" id="IPR023696">
    <property type="entry name" value="Ureohydrolase_dom_sf"/>
</dbReference>
<comment type="caution">
    <text evidence="7">The sequence shown here is derived from an EMBL/GenBank/DDBJ whole genome shotgun (WGS) entry which is preliminary data.</text>
</comment>
<evidence type="ECO:0000313" key="8">
    <source>
        <dbReference type="Proteomes" id="UP000722121"/>
    </source>
</evidence>
<dbReference type="InterPro" id="IPR005923">
    <property type="entry name" value="HutG"/>
</dbReference>
<dbReference type="EC" id="3.5.3.8" evidence="5"/>
<dbReference type="Gene3D" id="3.40.800.10">
    <property type="entry name" value="Ureohydrolase domain"/>
    <property type="match status" value="1"/>
</dbReference>
<dbReference type="PANTHER" id="PTHR11358">
    <property type="entry name" value="ARGINASE/AGMATINASE"/>
    <property type="match status" value="1"/>
</dbReference>
<dbReference type="Pfam" id="PF00491">
    <property type="entry name" value="Arginase"/>
    <property type="match status" value="1"/>
</dbReference>
<keyword evidence="4" id="KW-0464">Manganese</keyword>
<dbReference type="HAMAP" id="MF_00737">
    <property type="entry name" value="Formimidoylglutam"/>
    <property type="match status" value="1"/>
</dbReference>
<organism evidence="7 8">
    <name type="scientific">Simkania negevensis</name>
    <dbReference type="NCBI Taxonomy" id="83561"/>
    <lineage>
        <taxon>Bacteria</taxon>
        <taxon>Pseudomonadati</taxon>
        <taxon>Chlamydiota</taxon>
        <taxon>Chlamydiia</taxon>
        <taxon>Parachlamydiales</taxon>
        <taxon>Simkaniaceae</taxon>
        <taxon>Simkania</taxon>
    </lineage>
</organism>
<keyword evidence="3" id="KW-0369">Histidine metabolism</keyword>
<dbReference type="Proteomes" id="UP000722121">
    <property type="component" value="Unassembled WGS sequence"/>
</dbReference>
<dbReference type="InterPro" id="IPR006035">
    <property type="entry name" value="Ureohydrolase"/>
</dbReference>
<keyword evidence="8" id="KW-1185">Reference proteome</keyword>